<feature type="domain" description="Ca3427-like PBP 2" evidence="4">
    <location>
        <begin position="87"/>
        <end position="183"/>
    </location>
</feature>
<dbReference type="EMBL" id="RYDJ01000002">
    <property type="protein sequence ID" value="RTZ07144.1"/>
    <property type="molecule type" value="Genomic_DNA"/>
</dbReference>
<organism evidence="5 6">
    <name type="scientific">Flavobacterium bomense</name>
    <dbReference type="NCBI Taxonomy" id="2497483"/>
    <lineage>
        <taxon>Bacteria</taxon>
        <taxon>Pseudomonadati</taxon>
        <taxon>Bacteroidota</taxon>
        <taxon>Flavobacteriia</taxon>
        <taxon>Flavobacteriales</taxon>
        <taxon>Flavobacteriaceae</taxon>
        <taxon>Flavobacterium</taxon>
    </lineage>
</organism>
<evidence type="ECO:0000259" key="4">
    <source>
        <dbReference type="Pfam" id="PF22384"/>
    </source>
</evidence>
<dbReference type="Proteomes" id="UP000280825">
    <property type="component" value="Unassembled WGS sequence"/>
</dbReference>
<evidence type="ECO:0000256" key="2">
    <source>
        <dbReference type="ARBA" id="ARBA00010742"/>
    </source>
</evidence>
<keyword evidence="3" id="KW-0732">Signal</keyword>
<protein>
    <submittedName>
        <fullName evidence="5">ABC transporter substrate-binding protein</fullName>
    </submittedName>
</protein>
<dbReference type="Pfam" id="PF22384">
    <property type="entry name" value="PBP2_Ca3427_like"/>
    <property type="match status" value="1"/>
</dbReference>
<comment type="caution">
    <text evidence="5">The sequence shown here is derived from an EMBL/GenBank/DDBJ whole genome shotgun (WGS) entry which is preliminary data.</text>
</comment>
<gene>
    <name evidence="5" type="ORF">EKL98_03875</name>
</gene>
<dbReference type="PANTHER" id="PTHR30024">
    <property type="entry name" value="ALIPHATIC SULFONATES-BINDING PROTEIN-RELATED"/>
    <property type="match status" value="1"/>
</dbReference>
<dbReference type="RefSeq" id="WP_126561594.1">
    <property type="nucleotide sequence ID" value="NZ_RYDJ01000002.1"/>
</dbReference>
<dbReference type="SUPFAM" id="SSF53850">
    <property type="entry name" value="Periplasmic binding protein-like II"/>
    <property type="match status" value="1"/>
</dbReference>
<comment type="subcellular location">
    <subcellularLocation>
        <location evidence="1">Periplasm</location>
    </subcellularLocation>
</comment>
<evidence type="ECO:0000256" key="1">
    <source>
        <dbReference type="ARBA" id="ARBA00004418"/>
    </source>
</evidence>
<evidence type="ECO:0000313" key="5">
    <source>
        <dbReference type="EMBL" id="RTZ07144.1"/>
    </source>
</evidence>
<accession>A0A3S0PKC7</accession>
<comment type="similarity">
    <text evidence="2">Belongs to the bacterial solute-binding protein SsuA/TauA family.</text>
</comment>
<evidence type="ECO:0000256" key="3">
    <source>
        <dbReference type="ARBA" id="ARBA00022729"/>
    </source>
</evidence>
<dbReference type="CDD" id="cd13637">
    <property type="entry name" value="PBP2_Ca3427_like"/>
    <property type="match status" value="1"/>
</dbReference>
<dbReference type="InterPro" id="IPR054364">
    <property type="entry name" value="Ca3427-like_PBP2"/>
</dbReference>
<keyword evidence="6" id="KW-1185">Reference proteome</keyword>
<dbReference type="AlphaFoldDB" id="A0A3S0PKC7"/>
<sequence length="288" mass="32651">MNTIKIAGVPEHFNLPWHLAIESGDFEKENIDLQWTDVPEGTGKMCQMLRDGETDIAIILTEGIVKDILAGNPSKIVQLYVESPLIWGIHVAANSNYKTVADLENTKVAISRLGSGSQLMAYVNADNQSRLHSGWKTDTLQFEIVNTIDGAVEALTNGTADYFMWERFMTKPLVDKDIFRRIADCPTPWPCFVIAVREEFLENNPVLISKILAIINQTTEDFKDIPSIDKTLASNYHQKIEDIQEWLSLTQWSQKPLTVEMLNKIQNQLFQLKIIEKKGTFEDIVKAI</sequence>
<name>A0A3S0PKC7_9FLAO</name>
<evidence type="ECO:0000313" key="6">
    <source>
        <dbReference type="Proteomes" id="UP000280825"/>
    </source>
</evidence>
<reference evidence="5 6" key="1">
    <citation type="submission" date="2018-12" db="EMBL/GenBank/DDBJ databases">
        <title>Flavobacterium sp. nov., isolated from glacier ice.</title>
        <authorList>
            <person name="Liu Q."/>
            <person name="Xin Y.-H."/>
        </authorList>
    </citation>
    <scope>NUCLEOTIDE SEQUENCE [LARGE SCALE GENOMIC DNA]</scope>
    <source>
        <strain evidence="5 6">RB1N8</strain>
    </source>
</reference>
<dbReference type="PANTHER" id="PTHR30024:SF47">
    <property type="entry name" value="TAURINE-BINDING PERIPLASMIC PROTEIN"/>
    <property type="match status" value="1"/>
</dbReference>
<dbReference type="Gene3D" id="3.40.190.10">
    <property type="entry name" value="Periplasmic binding protein-like II"/>
    <property type="match status" value="2"/>
</dbReference>
<dbReference type="GO" id="GO:0042597">
    <property type="term" value="C:periplasmic space"/>
    <property type="evidence" value="ECO:0007669"/>
    <property type="project" value="UniProtKB-SubCell"/>
</dbReference>
<proteinExistence type="inferred from homology"/>